<dbReference type="GO" id="GO:0043024">
    <property type="term" value="F:ribosomal small subunit binding"/>
    <property type="evidence" value="ECO:0007669"/>
    <property type="project" value="TreeGrafter"/>
</dbReference>
<organism evidence="13 14">
    <name type="scientific">Solobacterium moorei</name>
    <dbReference type="NCBI Taxonomy" id="102148"/>
    <lineage>
        <taxon>Bacteria</taxon>
        <taxon>Bacillati</taxon>
        <taxon>Bacillota</taxon>
        <taxon>Erysipelotrichia</taxon>
        <taxon>Erysipelotrichales</taxon>
        <taxon>Erysipelotrichaceae</taxon>
        <taxon>Solobacterium</taxon>
    </lineage>
</organism>
<dbReference type="Pfam" id="PF07650">
    <property type="entry name" value="KH_2"/>
    <property type="match status" value="1"/>
</dbReference>
<evidence type="ECO:0000256" key="5">
    <source>
        <dbReference type="ARBA" id="ARBA00022884"/>
    </source>
</evidence>
<evidence type="ECO:0000256" key="6">
    <source>
        <dbReference type="ARBA" id="ARBA00023134"/>
    </source>
</evidence>
<keyword evidence="8" id="KW-1003">Cell membrane</keyword>
<evidence type="ECO:0000313" key="13">
    <source>
        <dbReference type="EMBL" id="RGT56240.1"/>
    </source>
</evidence>
<keyword evidence="4 8" id="KW-0547">Nucleotide-binding</keyword>
<dbReference type="InterPro" id="IPR005662">
    <property type="entry name" value="GTPase_Era-like"/>
</dbReference>
<dbReference type="EMBL" id="QRWX01000002">
    <property type="protein sequence ID" value="RGT56240.1"/>
    <property type="molecule type" value="Genomic_DNA"/>
</dbReference>
<dbReference type="InterPro" id="IPR006073">
    <property type="entry name" value="GTP-bd"/>
</dbReference>
<keyword evidence="8" id="KW-0963">Cytoplasm</keyword>
<dbReference type="AlphaFoldDB" id="A0A412PFL7"/>
<comment type="subcellular location">
    <subcellularLocation>
        <location evidence="8">Cytoplasm</location>
    </subcellularLocation>
    <subcellularLocation>
        <location evidence="8">Cell membrane</location>
        <topology evidence="8">Peripheral membrane protein</topology>
    </subcellularLocation>
</comment>
<protein>
    <recommendedName>
        <fullName evidence="2 8">GTPase Era</fullName>
    </recommendedName>
</protein>
<dbReference type="Pfam" id="PF01926">
    <property type="entry name" value="MMR_HSR1"/>
    <property type="match status" value="1"/>
</dbReference>
<evidence type="ECO:0000259" key="11">
    <source>
        <dbReference type="PROSITE" id="PS50823"/>
    </source>
</evidence>
<dbReference type="HAMAP" id="MF_00367">
    <property type="entry name" value="GTPase_Era"/>
    <property type="match status" value="1"/>
</dbReference>
<dbReference type="InterPro" id="IPR027417">
    <property type="entry name" value="P-loop_NTPase"/>
</dbReference>
<dbReference type="GO" id="GO:0005886">
    <property type="term" value="C:plasma membrane"/>
    <property type="evidence" value="ECO:0007669"/>
    <property type="project" value="UniProtKB-SubCell"/>
</dbReference>
<dbReference type="InterPro" id="IPR005225">
    <property type="entry name" value="Small_GTP-bd"/>
</dbReference>
<evidence type="ECO:0000256" key="10">
    <source>
        <dbReference type="RuleBase" id="RU003761"/>
    </source>
</evidence>
<dbReference type="NCBIfam" id="TIGR00436">
    <property type="entry name" value="era"/>
    <property type="match status" value="1"/>
</dbReference>
<comment type="caution">
    <text evidence="13">The sequence shown here is derived from an EMBL/GenBank/DDBJ whole genome shotgun (WGS) entry which is preliminary data.</text>
</comment>
<dbReference type="CDD" id="cd04163">
    <property type="entry name" value="Era"/>
    <property type="match status" value="1"/>
</dbReference>
<evidence type="ECO:0000256" key="1">
    <source>
        <dbReference type="ARBA" id="ARBA00007921"/>
    </source>
</evidence>
<feature type="domain" description="KH type-2" evidence="11">
    <location>
        <begin position="192"/>
        <end position="276"/>
    </location>
</feature>
<feature type="region of interest" description="G1" evidence="9">
    <location>
        <begin position="10"/>
        <end position="17"/>
    </location>
</feature>
<comment type="function">
    <text evidence="8">An essential GTPase that binds both GDP and GTP, with rapid nucleotide exchange. Plays a role in 16S rRNA processing and 30S ribosomal subunit biogenesis and possibly also in cell cycle regulation and energy metabolism.</text>
</comment>
<dbReference type="NCBIfam" id="TIGR00231">
    <property type="entry name" value="small_GTP"/>
    <property type="match status" value="1"/>
</dbReference>
<evidence type="ECO:0000256" key="9">
    <source>
        <dbReference type="PROSITE-ProRule" id="PRU01050"/>
    </source>
</evidence>
<dbReference type="PROSITE" id="PS51713">
    <property type="entry name" value="G_ERA"/>
    <property type="match status" value="1"/>
</dbReference>
<feature type="domain" description="Era-type G" evidence="12">
    <location>
        <begin position="2"/>
        <end position="169"/>
    </location>
</feature>
<keyword evidence="3 8" id="KW-0690">Ribosome biogenesis</keyword>
<feature type="region of interest" description="G2" evidence="9">
    <location>
        <begin position="36"/>
        <end position="40"/>
    </location>
</feature>
<dbReference type="InterPro" id="IPR030388">
    <property type="entry name" value="G_ERA_dom"/>
</dbReference>
<dbReference type="InterPro" id="IPR009019">
    <property type="entry name" value="KH_sf_prok-type"/>
</dbReference>
<dbReference type="Gene3D" id="3.40.50.300">
    <property type="entry name" value="P-loop containing nucleotide triphosphate hydrolases"/>
    <property type="match status" value="1"/>
</dbReference>
<dbReference type="PANTHER" id="PTHR42698">
    <property type="entry name" value="GTPASE ERA"/>
    <property type="match status" value="1"/>
</dbReference>
<evidence type="ECO:0000256" key="2">
    <source>
        <dbReference type="ARBA" id="ARBA00020484"/>
    </source>
</evidence>
<proteinExistence type="inferred from homology"/>
<dbReference type="FunFam" id="3.40.50.300:FF:000094">
    <property type="entry name" value="GTPase Era"/>
    <property type="match status" value="1"/>
</dbReference>
<dbReference type="SUPFAM" id="SSF52540">
    <property type="entry name" value="P-loop containing nucleoside triphosphate hydrolases"/>
    <property type="match status" value="1"/>
</dbReference>
<evidence type="ECO:0000256" key="8">
    <source>
        <dbReference type="HAMAP-Rule" id="MF_00367"/>
    </source>
</evidence>
<dbReference type="PROSITE" id="PS50823">
    <property type="entry name" value="KH_TYPE_2"/>
    <property type="match status" value="1"/>
</dbReference>
<dbReference type="CDD" id="cd22534">
    <property type="entry name" value="KH-II_Era"/>
    <property type="match status" value="1"/>
</dbReference>
<reference evidence="13 14" key="1">
    <citation type="submission" date="2018-08" db="EMBL/GenBank/DDBJ databases">
        <title>A genome reference for cultivated species of the human gut microbiota.</title>
        <authorList>
            <person name="Zou Y."/>
            <person name="Xue W."/>
            <person name="Luo G."/>
        </authorList>
    </citation>
    <scope>NUCLEOTIDE SEQUENCE [LARGE SCALE GENOMIC DNA]</scope>
    <source>
        <strain evidence="13 14">AF18-46</strain>
    </source>
</reference>
<dbReference type="GO" id="GO:0005525">
    <property type="term" value="F:GTP binding"/>
    <property type="evidence" value="ECO:0007669"/>
    <property type="project" value="UniProtKB-UniRule"/>
</dbReference>
<dbReference type="GO" id="GO:0005829">
    <property type="term" value="C:cytosol"/>
    <property type="evidence" value="ECO:0007669"/>
    <property type="project" value="TreeGrafter"/>
</dbReference>
<dbReference type="GO" id="GO:0000028">
    <property type="term" value="P:ribosomal small subunit assembly"/>
    <property type="evidence" value="ECO:0007669"/>
    <property type="project" value="TreeGrafter"/>
</dbReference>
<accession>A0A412PFL7</accession>
<keyword evidence="5 8" id="KW-0694">RNA-binding</keyword>
<evidence type="ECO:0000259" key="12">
    <source>
        <dbReference type="PROSITE" id="PS51713"/>
    </source>
</evidence>
<gene>
    <name evidence="8" type="primary">era</name>
    <name evidence="13" type="ORF">DWX20_05390</name>
</gene>
<dbReference type="SUPFAM" id="SSF54814">
    <property type="entry name" value="Prokaryotic type KH domain (KH-domain type II)"/>
    <property type="match status" value="1"/>
</dbReference>
<evidence type="ECO:0000256" key="3">
    <source>
        <dbReference type="ARBA" id="ARBA00022517"/>
    </source>
</evidence>
<keyword evidence="6 8" id="KW-0342">GTP-binding</keyword>
<dbReference type="InterPro" id="IPR015946">
    <property type="entry name" value="KH_dom-like_a/b"/>
</dbReference>
<feature type="region of interest" description="G3" evidence="9">
    <location>
        <begin position="57"/>
        <end position="60"/>
    </location>
</feature>
<feature type="binding site" evidence="8">
    <location>
        <begin position="10"/>
        <end position="17"/>
    </location>
    <ligand>
        <name>GTP</name>
        <dbReference type="ChEBI" id="CHEBI:37565"/>
    </ligand>
</feature>
<evidence type="ECO:0000256" key="4">
    <source>
        <dbReference type="ARBA" id="ARBA00022741"/>
    </source>
</evidence>
<evidence type="ECO:0000256" key="7">
    <source>
        <dbReference type="ARBA" id="ARBA00023136"/>
    </source>
</evidence>
<comment type="similarity">
    <text evidence="1 8 9 10">Belongs to the TRAFAC class TrmE-Era-EngA-EngB-Septin-like GTPase superfamily. Era GTPase family.</text>
</comment>
<evidence type="ECO:0000313" key="14">
    <source>
        <dbReference type="Proteomes" id="UP000284731"/>
    </source>
</evidence>
<feature type="region of interest" description="G4" evidence="9">
    <location>
        <begin position="119"/>
        <end position="122"/>
    </location>
</feature>
<keyword evidence="7 8" id="KW-0472">Membrane</keyword>
<feature type="binding site" evidence="8">
    <location>
        <begin position="119"/>
        <end position="122"/>
    </location>
    <ligand>
        <name>GTP</name>
        <dbReference type="ChEBI" id="CHEBI:37565"/>
    </ligand>
</feature>
<dbReference type="InterPro" id="IPR004044">
    <property type="entry name" value="KH_dom_type_2"/>
</dbReference>
<feature type="binding site" evidence="8">
    <location>
        <begin position="57"/>
        <end position="61"/>
    </location>
    <ligand>
        <name>GTP</name>
        <dbReference type="ChEBI" id="CHEBI:37565"/>
    </ligand>
</feature>
<dbReference type="GO" id="GO:0003924">
    <property type="term" value="F:GTPase activity"/>
    <property type="evidence" value="ECO:0007669"/>
    <property type="project" value="UniProtKB-UniRule"/>
</dbReference>
<feature type="region of interest" description="G5" evidence="9">
    <location>
        <begin position="148"/>
        <end position="150"/>
    </location>
</feature>
<sequence length="297" mass="33710">MRSGFVALAGRPNAGKSTLINSLIGEKVAIVSSKPQTTRSEIRGIYTDENCQIIFTDTPGIHKPKFRLESRMNKEAADVIQGVDLIYLVVDASTPYAKGDEFVLNMVKNTGLPVFLVLNKMDKMQPEKIVKVIQQWKERYDFAEYFPLSAKFGRSFEDLIKTTSKYLPEGDLLYPAEMTSDGAENFRIAELIREKILIQTEDEVPHAAAVLIENKEFKKDKVYIQAMILVERDSQKGIMIGKQGQMLKKIGSLAREDIEKLLGKKVFLELFVRVENEWRSRDARITEYGYGGASRDE</sequence>
<dbReference type="PANTHER" id="PTHR42698:SF1">
    <property type="entry name" value="GTPASE ERA, MITOCHONDRIAL"/>
    <property type="match status" value="1"/>
</dbReference>
<dbReference type="Gene3D" id="3.30.300.20">
    <property type="match status" value="1"/>
</dbReference>
<dbReference type="NCBIfam" id="NF000908">
    <property type="entry name" value="PRK00089.1"/>
    <property type="match status" value="1"/>
</dbReference>
<dbReference type="GO" id="GO:0070181">
    <property type="term" value="F:small ribosomal subunit rRNA binding"/>
    <property type="evidence" value="ECO:0007669"/>
    <property type="project" value="UniProtKB-UniRule"/>
</dbReference>
<keyword evidence="8" id="KW-0699">rRNA-binding</keyword>
<comment type="subunit">
    <text evidence="8">Monomer.</text>
</comment>
<dbReference type="PRINTS" id="PR00326">
    <property type="entry name" value="GTP1OBG"/>
</dbReference>
<dbReference type="Proteomes" id="UP000284731">
    <property type="component" value="Unassembled WGS sequence"/>
</dbReference>
<name>A0A412PFL7_9FIRM</name>